<dbReference type="InterPro" id="IPR032342">
    <property type="entry name" value="DUF4861"/>
</dbReference>
<feature type="chain" id="PRO_5038780561" evidence="1">
    <location>
        <begin position="25"/>
        <end position="290"/>
    </location>
</feature>
<protein>
    <submittedName>
        <fullName evidence="2">DUF4861 family protein</fullName>
    </submittedName>
</protein>
<dbReference type="PROSITE" id="PS51257">
    <property type="entry name" value="PROKAR_LIPOPROTEIN"/>
    <property type="match status" value="1"/>
</dbReference>
<accession>A0A9D1J6J7</accession>
<organism evidence="2 3">
    <name type="scientific">Candidatus Coprenecus avistercoris</name>
    <dbReference type="NCBI Taxonomy" id="2840730"/>
    <lineage>
        <taxon>Bacteria</taxon>
        <taxon>Pseudomonadati</taxon>
        <taxon>Bacteroidota</taxon>
        <taxon>Bacteroidia</taxon>
        <taxon>Bacteroidales</taxon>
        <taxon>Rikenellaceae</taxon>
        <taxon>Rikenellaceae incertae sedis</taxon>
        <taxon>Candidatus Coprenecus</taxon>
    </lineage>
</organism>
<dbReference type="EMBL" id="DVHI01000025">
    <property type="protein sequence ID" value="HIR62199.1"/>
    <property type="molecule type" value="Genomic_DNA"/>
</dbReference>
<proteinExistence type="predicted"/>
<reference evidence="2" key="1">
    <citation type="submission" date="2020-10" db="EMBL/GenBank/DDBJ databases">
        <authorList>
            <person name="Gilroy R."/>
        </authorList>
    </citation>
    <scope>NUCLEOTIDE SEQUENCE</scope>
    <source>
        <strain evidence="2">ChiHjej13B12-12457</strain>
    </source>
</reference>
<keyword evidence="1" id="KW-0732">Signal</keyword>
<sequence length="290" mass="31637">MRKILILTAAAAAGLLTLAACQNAQDGDRVMARYVPERADDFVWENDLVAYRAYGKALEGNPTSPGFDVWVKKAGKLVADEWYKGAMDDPDYYHHDHGGKDCYKVAVSLGGGASSPIVNGSISYPPTNYRDYRIVEDTPEKVVFELVYPAWAAGEDSVALTKRITVTPGTQFCKAEDIYTGTFDSLTVAAGIIRHEVLGSSAGDNFVVIWEKASDQSIEPEEGQLGLAVYMPDADKAELESIGGHALVFKTITPGQPITYWFGSCWSRGDRIATSEAWNGYVQEFIASLQ</sequence>
<gene>
    <name evidence="2" type="ORF">IAC94_01575</name>
</gene>
<dbReference type="Pfam" id="PF16153">
    <property type="entry name" value="DUF4861"/>
    <property type="match status" value="1"/>
</dbReference>
<dbReference type="Proteomes" id="UP000886744">
    <property type="component" value="Unassembled WGS sequence"/>
</dbReference>
<evidence type="ECO:0000313" key="2">
    <source>
        <dbReference type="EMBL" id="HIR62199.1"/>
    </source>
</evidence>
<dbReference type="AlphaFoldDB" id="A0A9D1J6J7"/>
<name>A0A9D1J6J7_9BACT</name>
<evidence type="ECO:0000313" key="3">
    <source>
        <dbReference type="Proteomes" id="UP000886744"/>
    </source>
</evidence>
<evidence type="ECO:0000256" key="1">
    <source>
        <dbReference type="SAM" id="SignalP"/>
    </source>
</evidence>
<comment type="caution">
    <text evidence="2">The sequence shown here is derived from an EMBL/GenBank/DDBJ whole genome shotgun (WGS) entry which is preliminary data.</text>
</comment>
<feature type="signal peptide" evidence="1">
    <location>
        <begin position="1"/>
        <end position="24"/>
    </location>
</feature>
<reference evidence="2" key="2">
    <citation type="journal article" date="2021" name="PeerJ">
        <title>Extensive microbial diversity within the chicken gut microbiome revealed by metagenomics and culture.</title>
        <authorList>
            <person name="Gilroy R."/>
            <person name="Ravi A."/>
            <person name="Getino M."/>
            <person name="Pursley I."/>
            <person name="Horton D.L."/>
            <person name="Alikhan N.F."/>
            <person name="Baker D."/>
            <person name="Gharbi K."/>
            <person name="Hall N."/>
            <person name="Watson M."/>
            <person name="Adriaenssens E.M."/>
            <person name="Foster-Nyarko E."/>
            <person name="Jarju S."/>
            <person name="Secka A."/>
            <person name="Antonio M."/>
            <person name="Oren A."/>
            <person name="Chaudhuri R.R."/>
            <person name="La Ragione R."/>
            <person name="Hildebrand F."/>
            <person name="Pallen M.J."/>
        </authorList>
    </citation>
    <scope>NUCLEOTIDE SEQUENCE</scope>
    <source>
        <strain evidence="2">ChiHjej13B12-12457</strain>
    </source>
</reference>